<proteinExistence type="predicted"/>
<name>A0A182JBD9_ANOAO</name>
<organism evidence="1">
    <name type="scientific">Anopheles atroparvus</name>
    <name type="common">European mosquito</name>
    <dbReference type="NCBI Taxonomy" id="41427"/>
    <lineage>
        <taxon>Eukaryota</taxon>
        <taxon>Metazoa</taxon>
        <taxon>Ecdysozoa</taxon>
        <taxon>Arthropoda</taxon>
        <taxon>Hexapoda</taxon>
        <taxon>Insecta</taxon>
        <taxon>Pterygota</taxon>
        <taxon>Neoptera</taxon>
        <taxon>Endopterygota</taxon>
        <taxon>Diptera</taxon>
        <taxon>Nematocera</taxon>
        <taxon>Culicoidea</taxon>
        <taxon>Culicidae</taxon>
        <taxon>Anophelinae</taxon>
        <taxon>Anopheles</taxon>
    </lineage>
</organism>
<protein>
    <submittedName>
        <fullName evidence="1">Uncharacterized protein</fullName>
    </submittedName>
</protein>
<reference evidence="1" key="1">
    <citation type="submission" date="2022-08" db="UniProtKB">
        <authorList>
            <consortium name="EnsemblMetazoa"/>
        </authorList>
    </citation>
    <scope>IDENTIFICATION</scope>
    <source>
        <strain evidence="1">EBRO</strain>
    </source>
</reference>
<evidence type="ECO:0000313" key="1">
    <source>
        <dbReference type="EnsemblMetazoa" id="AATE014916-PA.1"/>
    </source>
</evidence>
<accession>A0A182JBD9</accession>
<dbReference type="VEuPathDB" id="VectorBase:AATE014916"/>
<dbReference type="AlphaFoldDB" id="A0A182JBD9"/>
<dbReference type="EnsemblMetazoa" id="AATE014916-RA">
    <property type="protein sequence ID" value="AATE014916-PA.1"/>
    <property type="gene ID" value="AATE014916"/>
</dbReference>
<sequence>MKTTGDFNEAHALTTPSRIVDGLGPTVGVGLLGALLFAVAVGRLDQVLVDFADRHRRPEEGAGLGAGKVHRHVQLLRLDRLQLELLVLVDEDGCVLGAAVLQLGDQLGLQALVGGVVVVAVELVDVADDGLALVADGPLLDLGCRPLLLALEQGDQRLQDLLQLTADDLASFSLLYRFSLMLLLLLAAMLAALLLLFTAYECILLSQKADENSDTV</sequence>